<protein>
    <submittedName>
        <fullName evidence="1">Uncharacterized protein</fullName>
    </submittedName>
</protein>
<proteinExistence type="predicted"/>
<name>A0A822XQK3_NELNU</name>
<keyword evidence="2" id="KW-1185">Reference proteome</keyword>
<comment type="caution">
    <text evidence="1">The sequence shown here is derived from an EMBL/GenBank/DDBJ whole genome shotgun (WGS) entry which is preliminary data.</text>
</comment>
<reference evidence="1 2" key="1">
    <citation type="journal article" date="2020" name="Mol. Biol. Evol.">
        <title>Distinct Expression and Methylation Patterns for Genes with Different Fates following a Single Whole-Genome Duplication in Flowering Plants.</title>
        <authorList>
            <person name="Shi T."/>
            <person name="Rahmani R.S."/>
            <person name="Gugger P.F."/>
            <person name="Wang M."/>
            <person name="Li H."/>
            <person name="Zhang Y."/>
            <person name="Li Z."/>
            <person name="Wang Q."/>
            <person name="Van de Peer Y."/>
            <person name="Marchal K."/>
            <person name="Chen J."/>
        </authorList>
    </citation>
    <scope>NUCLEOTIDE SEQUENCE [LARGE SCALE GENOMIC DNA]</scope>
    <source>
        <tissue evidence="1">Leaf</tissue>
    </source>
</reference>
<evidence type="ECO:0000313" key="1">
    <source>
        <dbReference type="EMBL" id="DAD21015.1"/>
    </source>
</evidence>
<sequence length="67" mass="7413">MHVCIKASIIMMVWGTMDNDGMASAYIMHHPSSIIHHVWKETVAVDSAFLDGGVYHRLHPQPVGTAI</sequence>
<dbReference type="Proteomes" id="UP000607653">
    <property type="component" value="Unassembled WGS sequence"/>
</dbReference>
<gene>
    <name evidence="1" type="ORF">HUJ06_022478</name>
</gene>
<accession>A0A822XQK3</accession>
<dbReference type="EMBL" id="DUZY01000001">
    <property type="protein sequence ID" value="DAD21015.1"/>
    <property type="molecule type" value="Genomic_DNA"/>
</dbReference>
<evidence type="ECO:0000313" key="2">
    <source>
        <dbReference type="Proteomes" id="UP000607653"/>
    </source>
</evidence>
<organism evidence="1 2">
    <name type="scientific">Nelumbo nucifera</name>
    <name type="common">Sacred lotus</name>
    <dbReference type="NCBI Taxonomy" id="4432"/>
    <lineage>
        <taxon>Eukaryota</taxon>
        <taxon>Viridiplantae</taxon>
        <taxon>Streptophyta</taxon>
        <taxon>Embryophyta</taxon>
        <taxon>Tracheophyta</taxon>
        <taxon>Spermatophyta</taxon>
        <taxon>Magnoliopsida</taxon>
        <taxon>Proteales</taxon>
        <taxon>Nelumbonaceae</taxon>
        <taxon>Nelumbo</taxon>
    </lineage>
</organism>
<dbReference type="AlphaFoldDB" id="A0A822XQK3"/>